<protein>
    <submittedName>
        <fullName evidence="2">Uncharacterized protein</fullName>
    </submittedName>
</protein>
<dbReference type="OrthoDB" id="3602494at2"/>
<feature type="transmembrane region" description="Helical" evidence="1">
    <location>
        <begin position="131"/>
        <end position="150"/>
    </location>
</feature>
<reference evidence="2 3" key="1">
    <citation type="submission" date="2019-05" db="EMBL/GenBank/DDBJ databases">
        <title>Draft genome sequence of Actinomadura sp. 14C53.</title>
        <authorList>
            <person name="Saricaoglu S."/>
            <person name="Isik K."/>
        </authorList>
    </citation>
    <scope>NUCLEOTIDE SEQUENCE [LARGE SCALE GENOMIC DNA]</scope>
    <source>
        <strain evidence="2 3">14C53</strain>
    </source>
</reference>
<comment type="caution">
    <text evidence="2">The sequence shown here is derived from an EMBL/GenBank/DDBJ whole genome shotgun (WGS) entry which is preliminary data.</text>
</comment>
<keyword evidence="1" id="KW-1133">Transmembrane helix</keyword>
<evidence type="ECO:0000313" key="3">
    <source>
        <dbReference type="Proteomes" id="UP000309174"/>
    </source>
</evidence>
<feature type="transmembrane region" description="Helical" evidence="1">
    <location>
        <begin position="189"/>
        <end position="209"/>
    </location>
</feature>
<dbReference type="EMBL" id="VCKW01000128">
    <property type="protein sequence ID" value="TMQ94747.1"/>
    <property type="molecule type" value="Genomic_DNA"/>
</dbReference>
<keyword evidence="1" id="KW-0812">Transmembrane</keyword>
<sequence>MDLTQCRFAGLQRADQIVLDGRCAFADGPRGRRRVLAEEHHWRATQASGRPPGTGGWRRLPEPAEVMGPARLEVLYRQLRKALEDAKNEPGAADFYYGEMEMHRASTHGIERILLRLYWLTSGYGLRAGRALATLAVLIAVLAAGMKYAGFPGKPVPYLDALLYSLRSTVAVDVKSAAVPEEVTRWGQVFRVILRIAGPLFVGLAALAIRNRVKR</sequence>
<gene>
    <name evidence="2" type="ORF">ETD83_23625</name>
</gene>
<dbReference type="RefSeq" id="WP_138647333.1">
    <property type="nucleotide sequence ID" value="NZ_VCKW01000128.1"/>
</dbReference>
<name>A0A5C4JA55_9ACTN</name>
<organism evidence="2 3">
    <name type="scientific">Actinomadura soli</name>
    <dbReference type="NCBI Taxonomy" id="2508997"/>
    <lineage>
        <taxon>Bacteria</taxon>
        <taxon>Bacillati</taxon>
        <taxon>Actinomycetota</taxon>
        <taxon>Actinomycetes</taxon>
        <taxon>Streptosporangiales</taxon>
        <taxon>Thermomonosporaceae</taxon>
        <taxon>Actinomadura</taxon>
    </lineage>
</organism>
<proteinExistence type="predicted"/>
<keyword evidence="1" id="KW-0472">Membrane</keyword>
<evidence type="ECO:0000313" key="2">
    <source>
        <dbReference type="EMBL" id="TMQ94747.1"/>
    </source>
</evidence>
<dbReference type="Proteomes" id="UP000309174">
    <property type="component" value="Unassembled WGS sequence"/>
</dbReference>
<keyword evidence="3" id="KW-1185">Reference proteome</keyword>
<dbReference type="AlphaFoldDB" id="A0A5C4JA55"/>
<evidence type="ECO:0000256" key="1">
    <source>
        <dbReference type="SAM" id="Phobius"/>
    </source>
</evidence>
<accession>A0A5C4JA55</accession>